<reference evidence="1 2" key="1">
    <citation type="submission" date="2016-07" db="EMBL/GenBank/DDBJ databases">
        <title>Pervasive Adenine N6-methylation of Active Genes in Fungi.</title>
        <authorList>
            <consortium name="DOE Joint Genome Institute"/>
            <person name="Mondo S.J."/>
            <person name="Dannebaum R.O."/>
            <person name="Kuo R.C."/>
            <person name="Labutti K."/>
            <person name="Haridas S."/>
            <person name="Kuo A."/>
            <person name="Salamov A."/>
            <person name="Ahrendt S.R."/>
            <person name="Lipzen A."/>
            <person name="Sullivan W."/>
            <person name="Andreopoulos W.B."/>
            <person name="Clum A."/>
            <person name="Lindquist E."/>
            <person name="Daum C."/>
            <person name="Ramamoorthy G.K."/>
            <person name="Gryganskyi A."/>
            <person name="Culley D."/>
            <person name="Magnuson J.K."/>
            <person name="James T.Y."/>
            <person name="O'Malley M.A."/>
            <person name="Stajich J.E."/>
            <person name="Spatafora J.W."/>
            <person name="Visel A."/>
            <person name="Grigoriev I.V."/>
        </authorList>
    </citation>
    <scope>NUCLEOTIDE SEQUENCE [LARGE SCALE GENOMIC DNA]</scope>
    <source>
        <strain evidence="1 2">CBS 115471</strain>
    </source>
</reference>
<protein>
    <submittedName>
        <fullName evidence="1">Uncharacterized protein</fullName>
    </submittedName>
</protein>
<accession>A0A1Y1XUD8</accession>
<evidence type="ECO:0000313" key="1">
    <source>
        <dbReference type="EMBL" id="ORX89333.1"/>
    </source>
</evidence>
<organism evidence="1 2">
    <name type="scientific">Clohesyomyces aquaticus</name>
    <dbReference type="NCBI Taxonomy" id="1231657"/>
    <lineage>
        <taxon>Eukaryota</taxon>
        <taxon>Fungi</taxon>
        <taxon>Dikarya</taxon>
        <taxon>Ascomycota</taxon>
        <taxon>Pezizomycotina</taxon>
        <taxon>Dothideomycetes</taxon>
        <taxon>Pleosporomycetidae</taxon>
        <taxon>Pleosporales</taxon>
        <taxon>Lindgomycetaceae</taxon>
        <taxon>Clohesyomyces</taxon>
    </lineage>
</organism>
<keyword evidence="2" id="KW-1185">Reference proteome</keyword>
<proteinExistence type="predicted"/>
<dbReference type="AlphaFoldDB" id="A0A1Y1XUD8"/>
<evidence type="ECO:0000313" key="2">
    <source>
        <dbReference type="Proteomes" id="UP000193144"/>
    </source>
</evidence>
<name>A0A1Y1XUD8_9PLEO</name>
<comment type="caution">
    <text evidence="1">The sequence shown here is derived from an EMBL/GenBank/DDBJ whole genome shotgun (WGS) entry which is preliminary data.</text>
</comment>
<dbReference type="Proteomes" id="UP000193144">
    <property type="component" value="Unassembled WGS sequence"/>
</dbReference>
<sequence>MQVPSEHNMDKCAEKRAACMRTPRRAMPVPAPMVVAEVDAWERPGLYVMHGPQHKRGGELGLAFLFVSVTARVAAGGDDAGMGDADSEETGNIGVVCVISCSCGRAIGGDLFKPFFFDLFAFLPSAHGGQGSKTVRGSTEERPECGGLFRGSRRLRLGLCNRVRENTARVQEALPRHLPTKRLSLCPKALSEHRRQSMRGGVRSGEDPCWNCHAVRIGSRGGLTFVLHSTSSCTWLLLYFSRRWGITSSSQ</sequence>
<dbReference type="EMBL" id="MCFA01000652">
    <property type="protein sequence ID" value="ORX89333.1"/>
    <property type="molecule type" value="Genomic_DNA"/>
</dbReference>
<gene>
    <name evidence="1" type="ORF">BCR34DRAFT_335867</name>
</gene>